<keyword evidence="1" id="KW-0645">Protease</keyword>
<feature type="compositionally biased region" description="Acidic residues" evidence="6">
    <location>
        <begin position="1386"/>
        <end position="1398"/>
    </location>
</feature>
<dbReference type="Gene3D" id="3.10.20.370">
    <property type="match status" value="1"/>
</dbReference>
<dbReference type="InterPro" id="IPR036875">
    <property type="entry name" value="Znf_CCHC_sf"/>
</dbReference>
<dbReference type="EMBL" id="JAINUF010000007">
    <property type="protein sequence ID" value="KAJ8354096.1"/>
    <property type="molecule type" value="Genomic_DNA"/>
</dbReference>
<dbReference type="Pfam" id="PF14893">
    <property type="entry name" value="PNMA"/>
    <property type="match status" value="1"/>
</dbReference>
<feature type="region of interest" description="Disordered" evidence="6">
    <location>
        <begin position="1345"/>
        <end position="1429"/>
    </location>
</feature>
<dbReference type="SUPFAM" id="SSF57756">
    <property type="entry name" value="Retrovirus zinc finger-like domains"/>
    <property type="match status" value="1"/>
</dbReference>
<evidence type="ECO:0000256" key="1">
    <source>
        <dbReference type="ARBA" id="ARBA00022670"/>
    </source>
</evidence>
<dbReference type="InterPro" id="IPR043502">
    <property type="entry name" value="DNA/RNA_pol_sf"/>
</dbReference>
<keyword evidence="9" id="KW-1185">Reference proteome</keyword>
<evidence type="ECO:0000256" key="2">
    <source>
        <dbReference type="ARBA" id="ARBA00022750"/>
    </source>
</evidence>
<keyword evidence="5" id="KW-0863">Zinc-finger</keyword>
<dbReference type="GO" id="GO:0003677">
    <property type="term" value="F:DNA binding"/>
    <property type="evidence" value="ECO:0007669"/>
    <property type="project" value="UniProtKB-KW"/>
</dbReference>
<accession>A0A9Q1FAJ4</accession>
<feature type="domain" description="CCHC-type" evidence="7">
    <location>
        <begin position="358"/>
        <end position="373"/>
    </location>
</feature>
<dbReference type="Gene3D" id="3.30.70.270">
    <property type="match status" value="1"/>
</dbReference>
<evidence type="ECO:0000256" key="4">
    <source>
        <dbReference type="ARBA" id="ARBA00039658"/>
    </source>
</evidence>
<dbReference type="GO" id="GO:0004190">
    <property type="term" value="F:aspartic-type endopeptidase activity"/>
    <property type="evidence" value="ECO:0007669"/>
    <property type="project" value="UniProtKB-KW"/>
</dbReference>
<dbReference type="Proteomes" id="UP001152622">
    <property type="component" value="Chromosome 7"/>
</dbReference>
<evidence type="ECO:0000313" key="9">
    <source>
        <dbReference type="Proteomes" id="UP001152622"/>
    </source>
</evidence>
<evidence type="ECO:0000259" key="7">
    <source>
        <dbReference type="PROSITE" id="PS50158"/>
    </source>
</evidence>
<keyword evidence="5" id="KW-0479">Metal-binding</keyword>
<dbReference type="PANTHER" id="PTHR37984:SF15">
    <property type="entry name" value="INTEGRASE CATALYTIC DOMAIN-CONTAINING PROTEIN"/>
    <property type="match status" value="1"/>
</dbReference>
<dbReference type="Pfam" id="PF00098">
    <property type="entry name" value="zf-CCHC"/>
    <property type="match status" value="1"/>
</dbReference>
<keyword evidence="3" id="KW-0238">DNA-binding</keyword>
<dbReference type="PANTHER" id="PTHR37984">
    <property type="entry name" value="PROTEIN CBG26694"/>
    <property type="match status" value="1"/>
</dbReference>
<dbReference type="InterPro" id="IPR041588">
    <property type="entry name" value="Integrase_H2C2"/>
</dbReference>
<protein>
    <recommendedName>
        <fullName evidence="4">Gypsy retrotransposon integrase-like protein 1</fullName>
    </recommendedName>
</protein>
<dbReference type="InterPro" id="IPR043128">
    <property type="entry name" value="Rev_trsase/Diguanyl_cyclase"/>
</dbReference>
<reference evidence="8" key="1">
    <citation type="journal article" date="2023" name="Science">
        <title>Genome structures resolve the early diversification of teleost fishes.</title>
        <authorList>
            <person name="Parey E."/>
            <person name="Louis A."/>
            <person name="Montfort J."/>
            <person name="Bouchez O."/>
            <person name="Roques C."/>
            <person name="Iampietro C."/>
            <person name="Lluch J."/>
            <person name="Castinel A."/>
            <person name="Donnadieu C."/>
            <person name="Desvignes T."/>
            <person name="Floi Bucao C."/>
            <person name="Jouanno E."/>
            <person name="Wen M."/>
            <person name="Mejri S."/>
            <person name="Dirks R."/>
            <person name="Jansen H."/>
            <person name="Henkel C."/>
            <person name="Chen W.J."/>
            <person name="Zahm M."/>
            <person name="Cabau C."/>
            <person name="Klopp C."/>
            <person name="Thompson A.W."/>
            <person name="Robinson-Rechavi M."/>
            <person name="Braasch I."/>
            <person name="Lecointre G."/>
            <person name="Bobe J."/>
            <person name="Postlethwait J.H."/>
            <person name="Berthelot C."/>
            <person name="Roest Crollius H."/>
            <person name="Guiguen Y."/>
        </authorList>
    </citation>
    <scope>NUCLEOTIDE SEQUENCE</scope>
    <source>
        <strain evidence="8">WJC10195</strain>
    </source>
</reference>
<sequence length="1467" mass="164750">MASERPASDDDTQTPLKVLLDASASSGSAESIIRAVGDMLSKIEKPSGESSSYRRLRMFSGTLPTPAGEEVMEHWLEQARLMVEESDCSAKEKRRRIMESLRGPALAVVKAVRTADDDVTPTKCLDAIDSAFGTAESGEDLYFDFRLLQQEKDEKLSDFLRRIEQSMTKVVSKGGIPASRVDTARVEQLLRGAIHSDMMLVQLKLRERKQNPPKFLELLAEIRAEEEYAAARIKLSMSVHRIHANQDVDSRQMDIQSLKSEIKEMKSMFASMNTKPHQDVADDKGPGPVAQGPVAESCENAEVAALKKQVKRLQMKMSAKRAKISDTPANALRVEPARPAQNGQKPYKYYRDSEESICYRCGENGHFATKCQNAENQNKVIQKLIRSLKKAKGGQSPSQEDDSPDAVCSVKKSLAIWGLSETSYPYLGYVIVDTEFPESVTGSKESISVLALVCPGPRTPDQIPVILGTNASLFKRLSKLCKETAGVDIAQTLGIRTDEPVQSIAPVTCEGEEDEVGCVKWMGPGPLTLPAGGDCRAVCRVELEKPLNKEVLMVEASAMVPLPAGVLLQPMVVSSSEVDVNHFTVLMHNESVRDTVIPVGTVMGHLCSADPVMPALWPKTELETEVTSPEFDPRLINFGDSPIPEQWKDRLRQKLSERASVFSLHEWDVGLAKGVEHDIRLSDSRPFRERSRRLAPADIEDVRRHLQDLLKAANYSAIVRPLTELTKGYAPTQKGKKQAREKTKTYLKESEPFGDRWDQACTDAFHHIIQHLTKAPVLAFADANKPYILHTDASLKGLGAVLYQEYPEGLRPVAFASRKVSATEQRYPIHQLEFLALKWAVVDKFHDYLYGARFTVRTDNNPLTYVLTTAKLNATGHRWLAALAIYDFDIQYRPGKYNIDADLLSRNMADEVGRGKWEEIPRSGVKSICERVSTTESSGTPPRYIDQLGPSPECIPDVYAFPTHLDLLSLRQMSKADLIEAQKKDNTIRRVVEAMQQGEWPSDKETDTEVMLMKRERDHLVLKDGLLQRTSKKPSGEQVTQLVLPAEFRGAVLRSLHDDMGHLGVERTTDLLRGRFYWPKMAWDAELYVKNCGECVMRKTPSKKAAPLHQIVSSGPMDLVCIDFLSMEPDSKGISNVLVVTDHFTREARLPVDLCFGTSPDGTGDRHHSRYVEKLKGDLQKAYQLASKAADKTHERNKRAYDQKVSFQTIDTGDRVLMRNLGLRGKHKLESRWSCVPYVVVGKLPNLPVYRVKPEEGKGGVRTMHRDHLLPISQSIRMPEVKAHGESPVRPKTRLQMTNKRQRKWEKTLEVRQEDTDSSSDMECERTHRSYREYMDKLWQKRTYDEPAAAGSSDEEHEPSVHDQSEEEGVYIREEDDKVSVREEPEDRCEECQSEDDQASANTTDSDHSESELEQESIVYQPPPNTCRSPRLLTITAPVAGAMQADLQFSTNQNKRKHLVTIKADPY</sequence>
<comment type="caution">
    <text evidence="8">The sequence shown here is derived from an EMBL/GenBank/DDBJ whole genome shotgun (WGS) entry which is preliminary data.</text>
</comment>
<dbReference type="InterPro" id="IPR050951">
    <property type="entry name" value="Retrovirus_Pol_polyprotein"/>
</dbReference>
<proteinExistence type="predicted"/>
<dbReference type="FunFam" id="3.10.20.370:FF:000001">
    <property type="entry name" value="Retrovirus-related Pol polyprotein from transposon 17.6-like protein"/>
    <property type="match status" value="1"/>
</dbReference>
<dbReference type="Gene3D" id="1.10.340.70">
    <property type="match status" value="1"/>
</dbReference>
<dbReference type="SMART" id="SM00343">
    <property type="entry name" value="ZnF_C2HC"/>
    <property type="match status" value="1"/>
</dbReference>
<feature type="compositionally biased region" description="Basic and acidic residues" evidence="6">
    <location>
        <begin position="1305"/>
        <end position="1315"/>
    </location>
</feature>
<gene>
    <name evidence="8" type="ORF">SKAU_G00216630</name>
</gene>
<dbReference type="FunFam" id="1.10.340.70:FF:000001">
    <property type="entry name" value="Retrovirus-related Pol polyprotein from transposon gypsy-like Protein"/>
    <property type="match status" value="1"/>
</dbReference>
<dbReference type="SUPFAM" id="SSF56672">
    <property type="entry name" value="DNA/RNA polymerases"/>
    <property type="match status" value="1"/>
</dbReference>
<evidence type="ECO:0000313" key="8">
    <source>
        <dbReference type="EMBL" id="KAJ8354096.1"/>
    </source>
</evidence>
<evidence type="ECO:0000256" key="3">
    <source>
        <dbReference type="ARBA" id="ARBA00023125"/>
    </source>
</evidence>
<keyword evidence="5" id="KW-0862">Zinc</keyword>
<dbReference type="GO" id="GO:0008270">
    <property type="term" value="F:zinc ion binding"/>
    <property type="evidence" value="ECO:0007669"/>
    <property type="project" value="UniProtKB-KW"/>
</dbReference>
<evidence type="ECO:0000256" key="6">
    <source>
        <dbReference type="SAM" id="MobiDB-lite"/>
    </source>
</evidence>
<dbReference type="Pfam" id="PF17919">
    <property type="entry name" value="RT_RNaseH_2"/>
    <property type="match status" value="1"/>
</dbReference>
<dbReference type="Pfam" id="PF17921">
    <property type="entry name" value="Integrase_H2C2"/>
    <property type="match status" value="1"/>
</dbReference>
<keyword evidence="2" id="KW-0378">Hydrolase</keyword>
<dbReference type="Gene3D" id="4.10.60.10">
    <property type="entry name" value="Zinc finger, CCHC-type"/>
    <property type="match status" value="1"/>
</dbReference>
<name>A0A9Q1FAJ4_SYNKA</name>
<evidence type="ECO:0000256" key="5">
    <source>
        <dbReference type="PROSITE-ProRule" id="PRU00047"/>
    </source>
</evidence>
<dbReference type="OrthoDB" id="115435at2759"/>
<feature type="compositionally biased region" description="Basic and acidic residues" evidence="6">
    <location>
        <begin position="276"/>
        <end position="285"/>
    </location>
</feature>
<dbReference type="InterPro" id="IPR041577">
    <property type="entry name" value="RT_RNaseH_2"/>
</dbReference>
<keyword evidence="2" id="KW-0064">Aspartyl protease</keyword>
<dbReference type="PROSITE" id="PS50158">
    <property type="entry name" value="ZF_CCHC"/>
    <property type="match status" value="1"/>
</dbReference>
<dbReference type="GO" id="GO:0006508">
    <property type="term" value="P:proteolysis"/>
    <property type="evidence" value="ECO:0007669"/>
    <property type="project" value="UniProtKB-KW"/>
</dbReference>
<organism evidence="8 9">
    <name type="scientific">Synaphobranchus kaupii</name>
    <name type="common">Kaup's arrowtooth eel</name>
    <dbReference type="NCBI Taxonomy" id="118154"/>
    <lineage>
        <taxon>Eukaryota</taxon>
        <taxon>Metazoa</taxon>
        <taxon>Chordata</taxon>
        <taxon>Craniata</taxon>
        <taxon>Vertebrata</taxon>
        <taxon>Euteleostomi</taxon>
        <taxon>Actinopterygii</taxon>
        <taxon>Neopterygii</taxon>
        <taxon>Teleostei</taxon>
        <taxon>Anguilliformes</taxon>
        <taxon>Synaphobranchidae</taxon>
        <taxon>Synaphobranchus</taxon>
    </lineage>
</organism>
<dbReference type="CDD" id="cd09274">
    <property type="entry name" value="RNase_HI_RT_Ty3"/>
    <property type="match status" value="1"/>
</dbReference>
<feature type="compositionally biased region" description="Basic and acidic residues" evidence="6">
    <location>
        <begin position="1279"/>
        <end position="1289"/>
    </location>
</feature>
<feature type="region of interest" description="Disordered" evidence="6">
    <location>
        <begin position="276"/>
        <end position="295"/>
    </location>
</feature>
<dbReference type="InterPro" id="IPR048270">
    <property type="entry name" value="PNMA_C"/>
</dbReference>
<feature type="compositionally biased region" description="Basic and acidic residues" evidence="6">
    <location>
        <begin position="1358"/>
        <end position="1385"/>
    </location>
</feature>
<dbReference type="InterPro" id="IPR001878">
    <property type="entry name" value="Znf_CCHC"/>
</dbReference>
<feature type="region of interest" description="Disordered" evidence="6">
    <location>
        <begin position="1279"/>
        <end position="1327"/>
    </location>
</feature>